<keyword evidence="2" id="KW-0472">Membrane</keyword>
<feature type="region of interest" description="Disordered" evidence="1">
    <location>
        <begin position="36"/>
        <end position="105"/>
    </location>
</feature>
<feature type="compositionally biased region" description="Polar residues" evidence="1">
    <location>
        <begin position="72"/>
        <end position="82"/>
    </location>
</feature>
<sequence length="137" mass="15608">MEEILSLLLSNGIFVIIILYVVASLVGRVLKNIAGADSQDKRRAKPQPWLNPWDEGDREEPEALGQGVTEGESFQESTSMSQAEVPESPSLIRPAVRMKKNRPRVSFTKDKWKKGIIMKEILDPPRSRQARRWNRPN</sequence>
<keyword evidence="2" id="KW-0812">Transmembrane</keyword>
<name>A0A7D3XJ65_9BACL</name>
<gene>
    <name evidence="3" type="ORF">GXN76_11010</name>
</gene>
<evidence type="ECO:0000256" key="1">
    <source>
        <dbReference type="SAM" id="MobiDB-lite"/>
    </source>
</evidence>
<proteinExistence type="predicted"/>
<protein>
    <submittedName>
        <fullName evidence="3">Uncharacterized protein</fullName>
    </submittedName>
</protein>
<dbReference type="EMBL" id="CP048104">
    <property type="protein sequence ID" value="QKG84944.1"/>
    <property type="molecule type" value="Genomic_DNA"/>
</dbReference>
<accession>A0A7D3XJ65</accession>
<dbReference type="KEGG" id="kpul:GXN76_11010"/>
<evidence type="ECO:0000256" key="2">
    <source>
        <dbReference type="SAM" id="Phobius"/>
    </source>
</evidence>
<dbReference type="RefSeq" id="WP_173223126.1">
    <property type="nucleotide sequence ID" value="NZ_CP048104.1"/>
</dbReference>
<reference evidence="3 4" key="1">
    <citation type="submission" date="2020-01" db="EMBL/GenBank/DDBJ databases">
        <authorList>
            <person name="Gulvik C.A."/>
            <person name="Batra D.G."/>
        </authorList>
    </citation>
    <scope>NUCLEOTIDE SEQUENCE [LARGE SCALE GENOMIC DNA]</scope>
    <source>
        <strain evidence="3 4">W9323</strain>
    </source>
</reference>
<feature type="transmembrane region" description="Helical" evidence="2">
    <location>
        <begin position="12"/>
        <end position="30"/>
    </location>
</feature>
<dbReference type="AlphaFoldDB" id="A0A7D3XJ65"/>
<evidence type="ECO:0000313" key="3">
    <source>
        <dbReference type="EMBL" id="QKG84944.1"/>
    </source>
</evidence>
<keyword evidence="4" id="KW-1185">Reference proteome</keyword>
<dbReference type="Proteomes" id="UP000503088">
    <property type="component" value="Chromosome"/>
</dbReference>
<organism evidence="3 4">
    <name type="scientific">Kroppenstedtia pulmonis</name>
    <dbReference type="NCBI Taxonomy" id="1380685"/>
    <lineage>
        <taxon>Bacteria</taxon>
        <taxon>Bacillati</taxon>
        <taxon>Bacillota</taxon>
        <taxon>Bacilli</taxon>
        <taxon>Bacillales</taxon>
        <taxon>Thermoactinomycetaceae</taxon>
        <taxon>Kroppenstedtia</taxon>
    </lineage>
</organism>
<keyword evidence="2" id="KW-1133">Transmembrane helix</keyword>
<evidence type="ECO:0000313" key="4">
    <source>
        <dbReference type="Proteomes" id="UP000503088"/>
    </source>
</evidence>